<evidence type="ECO:0000313" key="4">
    <source>
        <dbReference type="Proteomes" id="UP000316921"/>
    </source>
</evidence>
<keyword evidence="1" id="KW-0663">Pyridoxal phosphate</keyword>
<keyword evidence="3" id="KW-0413">Isomerase</keyword>
<dbReference type="EC" id="5.1.1.17" evidence="3"/>
<dbReference type="InterPro" id="IPR015424">
    <property type="entry name" value="PyrdxlP-dep_Trfase"/>
</dbReference>
<dbReference type="InterPro" id="IPR000192">
    <property type="entry name" value="Aminotrans_V_dom"/>
</dbReference>
<evidence type="ECO:0000313" key="3">
    <source>
        <dbReference type="EMBL" id="QDU68289.1"/>
    </source>
</evidence>
<sequence>MPHSHKHLFARTFKAAPERLHFAAHSHHYWPDVTRDAHLAAWDRAAELADTKWEWLFGEVIPEFQRHLARTLGLGDGPLADGSSFAFATSTHELVFRAFTSMELARPARVLTTDAEFHSFRRQIDRLAESGQAEVTSVAAEPFDTLAERFAAALRGGQWDFVLCSHVLFDSGFVFDAAPQLLAEAAATGALAICDGYHGFMAVPTDWSAVADRVFYTSGGYKYAMSGEGACFMHCPPGIAPRPLYTGWFAGFDALAAPGSDRVPYPEHGGRFLGSTLDPSGILRLNATFELLEREGLDVATIHAHVGRLQARFLDGVEAGEAGPLSIAELIPGRSLARGRFLTFRRTDAGELQARLQAARVLTDRRDDRLRFGFAIYHDDEDVDRLLASLRAL</sequence>
<dbReference type="Pfam" id="PF00266">
    <property type="entry name" value="Aminotran_5"/>
    <property type="match status" value="1"/>
</dbReference>
<organism evidence="3 4">
    <name type="scientific">Engelhardtia mirabilis</name>
    <dbReference type="NCBI Taxonomy" id="2528011"/>
    <lineage>
        <taxon>Bacteria</taxon>
        <taxon>Pseudomonadati</taxon>
        <taxon>Planctomycetota</taxon>
        <taxon>Planctomycetia</taxon>
        <taxon>Planctomycetia incertae sedis</taxon>
        <taxon>Engelhardtia</taxon>
    </lineage>
</organism>
<gene>
    <name evidence="3" type="primary">cefD_1</name>
    <name evidence="3" type="ORF">Pla133_33850</name>
</gene>
<dbReference type="Gene3D" id="3.90.1150.10">
    <property type="entry name" value="Aspartate Aminotransferase, domain 1"/>
    <property type="match status" value="1"/>
</dbReference>
<dbReference type="GO" id="GO:0045439">
    <property type="term" value="F:isopenicillin-N epimerase activity"/>
    <property type="evidence" value="ECO:0007669"/>
    <property type="project" value="UniProtKB-EC"/>
</dbReference>
<dbReference type="InterPro" id="IPR015422">
    <property type="entry name" value="PyrdxlP-dep_Trfase_small"/>
</dbReference>
<dbReference type="Gene3D" id="3.40.640.10">
    <property type="entry name" value="Type I PLP-dependent aspartate aminotransferase-like (Major domain)"/>
    <property type="match status" value="1"/>
</dbReference>
<keyword evidence="4" id="KW-1185">Reference proteome</keyword>
<dbReference type="EMBL" id="CP036287">
    <property type="protein sequence ID" value="QDU68289.1"/>
    <property type="molecule type" value="Genomic_DNA"/>
</dbReference>
<dbReference type="AlphaFoldDB" id="A0A518BMS9"/>
<protein>
    <submittedName>
        <fullName evidence="3">Isopenicillin N epimerase</fullName>
        <ecNumber evidence="3">5.1.1.17</ecNumber>
    </submittedName>
</protein>
<dbReference type="KEGG" id="pbap:Pla133_33850"/>
<dbReference type="Proteomes" id="UP000316921">
    <property type="component" value="Chromosome"/>
</dbReference>
<dbReference type="RefSeq" id="WP_145067178.1">
    <property type="nucleotide sequence ID" value="NZ_CP036287.1"/>
</dbReference>
<dbReference type="InterPro" id="IPR015421">
    <property type="entry name" value="PyrdxlP-dep_Trfase_major"/>
</dbReference>
<feature type="domain" description="Aminotransferase class V" evidence="2">
    <location>
        <begin position="89"/>
        <end position="318"/>
    </location>
</feature>
<proteinExistence type="predicted"/>
<name>A0A518BMS9_9BACT</name>
<dbReference type="SUPFAM" id="SSF53383">
    <property type="entry name" value="PLP-dependent transferases"/>
    <property type="match status" value="1"/>
</dbReference>
<evidence type="ECO:0000256" key="1">
    <source>
        <dbReference type="ARBA" id="ARBA00022898"/>
    </source>
</evidence>
<reference evidence="3 4" key="1">
    <citation type="submission" date="2019-02" db="EMBL/GenBank/DDBJ databases">
        <title>Deep-cultivation of Planctomycetes and their phenomic and genomic characterization uncovers novel biology.</title>
        <authorList>
            <person name="Wiegand S."/>
            <person name="Jogler M."/>
            <person name="Boedeker C."/>
            <person name="Pinto D."/>
            <person name="Vollmers J."/>
            <person name="Rivas-Marin E."/>
            <person name="Kohn T."/>
            <person name="Peeters S.H."/>
            <person name="Heuer A."/>
            <person name="Rast P."/>
            <person name="Oberbeckmann S."/>
            <person name="Bunk B."/>
            <person name="Jeske O."/>
            <person name="Meyerdierks A."/>
            <person name="Storesund J.E."/>
            <person name="Kallscheuer N."/>
            <person name="Luecker S."/>
            <person name="Lage O.M."/>
            <person name="Pohl T."/>
            <person name="Merkel B.J."/>
            <person name="Hornburger P."/>
            <person name="Mueller R.-W."/>
            <person name="Bruemmer F."/>
            <person name="Labrenz M."/>
            <person name="Spormann A.M."/>
            <person name="Op den Camp H."/>
            <person name="Overmann J."/>
            <person name="Amann R."/>
            <person name="Jetten M.S.M."/>
            <person name="Mascher T."/>
            <person name="Medema M.H."/>
            <person name="Devos D.P."/>
            <person name="Kaster A.-K."/>
            <person name="Ovreas L."/>
            <person name="Rohde M."/>
            <person name="Galperin M.Y."/>
            <person name="Jogler C."/>
        </authorList>
    </citation>
    <scope>NUCLEOTIDE SEQUENCE [LARGE SCALE GENOMIC DNA]</scope>
    <source>
        <strain evidence="3 4">Pla133</strain>
    </source>
</reference>
<evidence type="ECO:0000259" key="2">
    <source>
        <dbReference type="Pfam" id="PF00266"/>
    </source>
</evidence>
<accession>A0A518BMS9</accession>